<dbReference type="Gene3D" id="3.20.20.70">
    <property type="entry name" value="Aldolase class I"/>
    <property type="match status" value="1"/>
</dbReference>
<dbReference type="GO" id="GO:0004318">
    <property type="term" value="F:enoyl-[acyl-carrier-protein] reductase (NADH) activity"/>
    <property type="evidence" value="ECO:0007669"/>
    <property type="project" value="UniProtKB-EC"/>
</dbReference>
<gene>
    <name evidence="1" type="ORF">AVDCRST_MAG79-1254</name>
</gene>
<dbReference type="InterPro" id="IPR013785">
    <property type="entry name" value="Aldolase_TIM"/>
</dbReference>
<dbReference type="PANTHER" id="PTHR42747">
    <property type="entry name" value="NITRONATE MONOOXYGENASE-RELATED"/>
    <property type="match status" value="1"/>
</dbReference>
<dbReference type="Pfam" id="PF03060">
    <property type="entry name" value="NMO"/>
    <property type="match status" value="1"/>
</dbReference>
<dbReference type="EC" id="1.3.1.9" evidence="1"/>
<sequence>ARRSVAAGADAVIAQGAEAGGHRTTFDLPENGPVPLVGTFALVPQVVDAVDVPVVAAGGVADGRALAAALALGASGVSVGTRFLHAAESGVSETQRARLRTLVETDTVVTDVVTGRPARWVRNRVVDALAAADASLGWPRQGQAVADVRAAAARAGRADLLPMLAGQSAGLVDDAHDAAAIVRSLVDGAVAALAGLLERPGPGPARDAIGAPPGP</sequence>
<proteinExistence type="predicted"/>
<reference evidence="1" key="1">
    <citation type="submission" date="2020-02" db="EMBL/GenBank/DDBJ databases">
        <authorList>
            <person name="Meier V. D."/>
        </authorList>
    </citation>
    <scope>NUCLEOTIDE SEQUENCE</scope>
    <source>
        <strain evidence="1">AVDCRST_MAG79</strain>
    </source>
</reference>
<dbReference type="SUPFAM" id="SSF51412">
    <property type="entry name" value="Inosine monophosphate dehydrogenase (IMPDH)"/>
    <property type="match status" value="1"/>
</dbReference>
<feature type="non-terminal residue" evidence="1">
    <location>
        <position position="1"/>
    </location>
</feature>
<protein>
    <submittedName>
        <fullName evidence="1">Enoyl-[acyl-carrier-protein] reductase [FMN]</fullName>
        <ecNumber evidence="1">1.3.1.9</ecNumber>
    </submittedName>
</protein>
<evidence type="ECO:0000313" key="1">
    <source>
        <dbReference type="EMBL" id="CAA9534771.1"/>
    </source>
</evidence>
<dbReference type="PANTHER" id="PTHR42747:SF3">
    <property type="entry name" value="NITRONATE MONOOXYGENASE-RELATED"/>
    <property type="match status" value="1"/>
</dbReference>
<dbReference type="EMBL" id="CADCWC010000201">
    <property type="protein sequence ID" value="CAA9534771.1"/>
    <property type="molecule type" value="Genomic_DNA"/>
</dbReference>
<dbReference type="AlphaFoldDB" id="A0A6J4TX27"/>
<name>A0A6J4TX27_9ACTN</name>
<dbReference type="GO" id="GO:0018580">
    <property type="term" value="F:nitronate monooxygenase activity"/>
    <property type="evidence" value="ECO:0007669"/>
    <property type="project" value="TreeGrafter"/>
</dbReference>
<accession>A0A6J4TX27</accession>
<keyword evidence="1" id="KW-0560">Oxidoreductase</keyword>
<organism evidence="1">
    <name type="scientific">uncultured Thermoleophilia bacterium</name>
    <dbReference type="NCBI Taxonomy" id="1497501"/>
    <lineage>
        <taxon>Bacteria</taxon>
        <taxon>Bacillati</taxon>
        <taxon>Actinomycetota</taxon>
        <taxon>Thermoleophilia</taxon>
        <taxon>environmental samples</taxon>
    </lineage>
</organism>